<evidence type="ECO:0000313" key="9">
    <source>
        <dbReference type="Proteomes" id="UP000054877"/>
    </source>
</evidence>
<evidence type="ECO:0000256" key="3">
    <source>
        <dbReference type="ARBA" id="ARBA00022692"/>
    </source>
</evidence>
<reference evidence="8 9" key="1">
    <citation type="submission" date="2015-11" db="EMBL/GenBank/DDBJ databases">
        <title>Genomic analysis of 38 Legionella species identifies large and diverse effector repertoires.</title>
        <authorList>
            <person name="Burstein D."/>
            <person name="Amaro F."/>
            <person name="Zusman T."/>
            <person name="Lifshitz Z."/>
            <person name="Cohen O."/>
            <person name="Gilbert J.A."/>
            <person name="Pupko T."/>
            <person name="Shuman H.A."/>
            <person name="Segal G."/>
        </authorList>
    </citation>
    <scope>NUCLEOTIDE SEQUENCE [LARGE SCALE GENOMIC DNA]</scope>
    <source>
        <strain evidence="8 9">Mt.St.Helens-9</strain>
    </source>
</reference>
<sequence length="419" mass="45984">MNGQQNRKQILAWALYDFANSSYFVVIFTFVFAAYFTSEMAASEIEGTELWGYTISASALLIALVSPFVGAIADFGGHHKSWLFFFTWLGVLFTAGLWFAYPDSRSIPLALVCVFISNFALEVGAVFYNSFLFDLAPPNYLGRISGWGWGCGYLGGLLCLIISLFVFVKGDPGLWFGMKDQANIRVVTVFVAVWIAVFSLPLFLLVQQKKEKHVTVGTAVKMGVKELRTTLKGLPGQRDLLLFLIARVIYIDGLNSILALGGIYAAGTFKLSVSDIMVFGIILNMTAGLGAVLFAWFDDWIGSRKTILIALGGLTLIFCFLLTVTSTLLFWIFAPVIGIFVGPVQAASRTFLARLARPEEITRMYGLYSLSGKATSFLGPFLVGTLTVWAGSQRVGMIALLPFFLIGGGLLFLVKENRH</sequence>
<accession>A0A0W0Z5A8</accession>
<dbReference type="Proteomes" id="UP000054877">
    <property type="component" value="Unassembled WGS sequence"/>
</dbReference>
<dbReference type="PATRIC" id="fig|452.5.peg.1267"/>
<dbReference type="PANTHER" id="PTHR23519">
    <property type="entry name" value="AUTOPHAGY-RELATED PROTEIN 22"/>
    <property type="match status" value="1"/>
</dbReference>
<dbReference type="SUPFAM" id="SSF103473">
    <property type="entry name" value="MFS general substrate transporter"/>
    <property type="match status" value="1"/>
</dbReference>
<feature type="transmembrane region" description="Helical" evidence="6">
    <location>
        <begin position="330"/>
        <end position="352"/>
    </location>
</feature>
<feature type="transmembrane region" description="Helical" evidence="6">
    <location>
        <begin position="82"/>
        <end position="101"/>
    </location>
</feature>
<evidence type="ECO:0000256" key="4">
    <source>
        <dbReference type="ARBA" id="ARBA00022989"/>
    </source>
</evidence>
<keyword evidence="3 6" id="KW-0812">Transmembrane</keyword>
<comment type="caution">
    <text evidence="8">The sequence shown here is derived from an EMBL/GenBank/DDBJ whole genome shotgun (WGS) entry which is preliminary data.</text>
</comment>
<organism evidence="8 9">
    <name type="scientific">Legionella spiritensis</name>
    <dbReference type="NCBI Taxonomy" id="452"/>
    <lineage>
        <taxon>Bacteria</taxon>
        <taxon>Pseudomonadati</taxon>
        <taxon>Pseudomonadota</taxon>
        <taxon>Gammaproteobacteria</taxon>
        <taxon>Legionellales</taxon>
        <taxon>Legionellaceae</taxon>
        <taxon>Legionella</taxon>
    </lineage>
</organism>
<gene>
    <name evidence="8" type="ORF">Lspi_1143</name>
</gene>
<dbReference type="RefSeq" id="WP_058483081.1">
    <property type="nucleotide sequence ID" value="NZ_CAAAII010000005.1"/>
</dbReference>
<feature type="transmembrane region" description="Helical" evidence="6">
    <location>
        <begin position="240"/>
        <end position="264"/>
    </location>
</feature>
<dbReference type="PANTHER" id="PTHR23519:SF1">
    <property type="entry name" value="AUTOPHAGY-RELATED PROTEIN 22"/>
    <property type="match status" value="1"/>
</dbReference>
<dbReference type="Gene3D" id="1.20.1250.20">
    <property type="entry name" value="MFS general substrate transporter like domains"/>
    <property type="match status" value="2"/>
</dbReference>
<evidence type="ECO:0000256" key="1">
    <source>
        <dbReference type="ARBA" id="ARBA00004127"/>
    </source>
</evidence>
<evidence type="ECO:0000256" key="5">
    <source>
        <dbReference type="ARBA" id="ARBA00023136"/>
    </source>
</evidence>
<evidence type="ECO:0000259" key="7">
    <source>
        <dbReference type="PROSITE" id="PS50850"/>
    </source>
</evidence>
<keyword evidence="4 6" id="KW-1133">Transmembrane helix</keyword>
<name>A0A0W0Z5A8_LEGSP</name>
<comment type="subcellular location">
    <subcellularLocation>
        <location evidence="1">Endomembrane system</location>
        <topology evidence="1">Multi-pass membrane protein</topology>
    </subcellularLocation>
</comment>
<dbReference type="PROSITE" id="PS50850">
    <property type="entry name" value="MFS"/>
    <property type="match status" value="1"/>
</dbReference>
<proteinExistence type="predicted"/>
<protein>
    <submittedName>
        <fullName evidence="8">MFS transporter family transporter protein</fullName>
    </submittedName>
</protein>
<feature type="transmembrane region" description="Helical" evidence="6">
    <location>
        <begin position="276"/>
        <end position="297"/>
    </location>
</feature>
<keyword evidence="5 6" id="KW-0472">Membrane</keyword>
<dbReference type="InterPro" id="IPR036259">
    <property type="entry name" value="MFS_trans_sf"/>
</dbReference>
<dbReference type="InterPro" id="IPR024671">
    <property type="entry name" value="Atg22-like"/>
</dbReference>
<dbReference type="OrthoDB" id="9768783at2"/>
<dbReference type="AlphaFoldDB" id="A0A0W0Z5A8"/>
<keyword evidence="2" id="KW-0813">Transport</keyword>
<feature type="transmembrane region" description="Helical" evidence="6">
    <location>
        <begin position="107"/>
        <end position="132"/>
    </location>
</feature>
<feature type="transmembrane region" description="Helical" evidence="6">
    <location>
        <begin position="144"/>
        <end position="167"/>
    </location>
</feature>
<feature type="transmembrane region" description="Helical" evidence="6">
    <location>
        <begin position="187"/>
        <end position="206"/>
    </location>
</feature>
<dbReference type="InterPro" id="IPR020846">
    <property type="entry name" value="MFS_dom"/>
</dbReference>
<keyword evidence="9" id="KW-1185">Reference proteome</keyword>
<evidence type="ECO:0000256" key="2">
    <source>
        <dbReference type="ARBA" id="ARBA00022448"/>
    </source>
</evidence>
<feature type="transmembrane region" description="Helical" evidence="6">
    <location>
        <begin position="364"/>
        <end position="389"/>
    </location>
</feature>
<feature type="transmembrane region" description="Helical" evidence="6">
    <location>
        <begin position="395"/>
        <end position="414"/>
    </location>
</feature>
<dbReference type="STRING" id="452.Lspi_1143"/>
<evidence type="ECO:0000313" key="8">
    <source>
        <dbReference type="EMBL" id="KTD64336.1"/>
    </source>
</evidence>
<feature type="domain" description="Major facilitator superfamily (MFS) profile" evidence="7">
    <location>
        <begin position="9"/>
        <end position="419"/>
    </location>
</feature>
<dbReference type="GO" id="GO:0022857">
    <property type="term" value="F:transmembrane transporter activity"/>
    <property type="evidence" value="ECO:0007669"/>
    <property type="project" value="InterPro"/>
</dbReference>
<feature type="transmembrane region" description="Helical" evidence="6">
    <location>
        <begin position="50"/>
        <end position="70"/>
    </location>
</feature>
<feature type="transmembrane region" description="Helical" evidence="6">
    <location>
        <begin position="12"/>
        <end position="38"/>
    </location>
</feature>
<evidence type="ECO:0000256" key="6">
    <source>
        <dbReference type="SAM" id="Phobius"/>
    </source>
</evidence>
<dbReference type="GO" id="GO:0012505">
    <property type="term" value="C:endomembrane system"/>
    <property type="evidence" value="ECO:0007669"/>
    <property type="project" value="UniProtKB-SubCell"/>
</dbReference>
<dbReference type="EMBL" id="LNYX01000013">
    <property type="protein sequence ID" value="KTD64336.1"/>
    <property type="molecule type" value="Genomic_DNA"/>
</dbReference>
<feature type="transmembrane region" description="Helical" evidence="6">
    <location>
        <begin position="306"/>
        <end position="324"/>
    </location>
</feature>
<dbReference type="Pfam" id="PF11700">
    <property type="entry name" value="ATG22"/>
    <property type="match status" value="1"/>
</dbReference>
<dbReference type="InterPro" id="IPR050495">
    <property type="entry name" value="ATG22/LtaA_families"/>
</dbReference>